<name>A0A8C2KZY6_CYPCA</name>
<keyword evidence="3 7" id="KW-0732">Signal</keyword>
<keyword evidence="2" id="KW-0964">Secreted</keyword>
<sequence>MGMLVFLAALLSAVHMSGCSQNVNMSVDCSDLYKSGQTVSGIYSIYPAGDLLVSVYCEMISGGNIQDNGGWTVIQRRMDGSVNFYRPWNQYKRGFGNVEGEYWLGLENMYQLTRKNKYMLRVDLEDFTGRKGFALYSSFSVDCETDGYKLQVSGFKDGGAGDSMTHHNGQKFTTFDKDQDANEKNCAKVYLGAFWYNNCHLANPNGVYLWGDDPTLFAVGNVWYTWKTNFSVGMKSISMKIRRVS</sequence>
<dbReference type="GO" id="GO:0034116">
    <property type="term" value="P:positive regulation of heterotypic cell-cell adhesion"/>
    <property type="evidence" value="ECO:0007669"/>
    <property type="project" value="TreeGrafter"/>
</dbReference>
<dbReference type="InterPro" id="IPR014716">
    <property type="entry name" value="Fibrinogen_a/b/g_C_1"/>
</dbReference>
<dbReference type="PANTHER" id="PTHR47221:SF6">
    <property type="entry name" value="FIBRINOGEN ALPHA CHAIN"/>
    <property type="match status" value="1"/>
</dbReference>
<evidence type="ECO:0000313" key="10">
    <source>
        <dbReference type="Proteomes" id="UP000694701"/>
    </source>
</evidence>
<keyword evidence="5" id="KW-1015">Disulfide bond</keyword>
<comment type="subcellular location">
    <subcellularLocation>
        <location evidence="1">Secreted</location>
    </subcellularLocation>
</comment>
<evidence type="ECO:0000256" key="1">
    <source>
        <dbReference type="ARBA" id="ARBA00004613"/>
    </source>
</evidence>
<protein>
    <recommendedName>
        <fullName evidence="8">Fibrinogen C-terminal domain-containing protein</fullName>
    </recommendedName>
</protein>
<dbReference type="GO" id="GO:0072377">
    <property type="term" value="P:blood coagulation, common pathway"/>
    <property type="evidence" value="ECO:0007669"/>
    <property type="project" value="TreeGrafter"/>
</dbReference>
<dbReference type="GO" id="GO:0030674">
    <property type="term" value="F:protein-macromolecule adaptor activity"/>
    <property type="evidence" value="ECO:0007669"/>
    <property type="project" value="TreeGrafter"/>
</dbReference>
<dbReference type="AlphaFoldDB" id="A0A8C2KZY6"/>
<dbReference type="GO" id="GO:0005201">
    <property type="term" value="F:extracellular matrix structural constituent"/>
    <property type="evidence" value="ECO:0007669"/>
    <property type="project" value="TreeGrafter"/>
</dbReference>
<keyword evidence="6" id="KW-0325">Glycoprotein</keyword>
<accession>A0A8C2KZY6</accession>
<dbReference type="Gene3D" id="3.90.215.10">
    <property type="entry name" value="Gamma Fibrinogen, chain A, domain 1"/>
    <property type="match status" value="1"/>
</dbReference>
<evidence type="ECO:0000256" key="7">
    <source>
        <dbReference type="SAM" id="SignalP"/>
    </source>
</evidence>
<dbReference type="Proteomes" id="UP000694701">
    <property type="component" value="Unplaced"/>
</dbReference>
<dbReference type="InterPro" id="IPR036056">
    <property type="entry name" value="Fibrinogen-like_C"/>
</dbReference>
<dbReference type="Ensembl" id="ENSCCRT00020127259.1">
    <property type="protein sequence ID" value="ENSCCRP00020116708.1"/>
    <property type="gene ID" value="ENSCCRG00020052607.1"/>
</dbReference>
<evidence type="ECO:0000256" key="3">
    <source>
        <dbReference type="ARBA" id="ARBA00022729"/>
    </source>
</evidence>
<evidence type="ECO:0000256" key="4">
    <source>
        <dbReference type="ARBA" id="ARBA00023054"/>
    </source>
</evidence>
<dbReference type="GO" id="GO:0042730">
    <property type="term" value="P:fibrinolysis"/>
    <property type="evidence" value="ECO:0007669"/>
    <property type="project" value="TreeGrafter"/>
</dbReference>
<dbReference type="FunFam" id="3.90.215.10:FF:000001">
    <property type="entry name" value="Tenascin isoform 1"/>
    <property type="match status" value="1"/>
</dbReference>
<evidence type="ECO:0000313" key="9">
    <source>
        <dbReference type="Ensembl" id="ENSCCRP00020116708.1"/>
    </source>
</evidence>
<dbReference type="CDD" id="cd00087">
    <property type="entry name" value="FReD"/>
    <property type="match status" value="1"/>
</dbReference>
<proteinExistence type="predicted"/>
<evidence type="ECO:0000256" key="5">
    <source>
        <dbReference type="ARBA" id="ARBA00023157"/>
    </source>
</evidence>
<dbReference type="GO" id="GO:0070527">
    <property type="term" value="P:platelet aggregation"/>
    <property type="evidence" value="ECO:0007669"/>
    <property type="project" value="TreeGrafter"/>
</dbReference>
<feature type="domain" description="Fibrinogen C-terminal" evidence="8">
    <location>
        <begin position="20"/>
        <end position="245"/>
    </location>
</feature>
<dbReference type="InterPro" id="IPR037579">
    <property type="entry name" value="FIB_ANG-like"/>
</dbReference>
<reference evidence="9" key="1">
    <citation type="submission" date="2025-08" db="UniProtKB">
        <authorList>
            <consortium name="Ensembl"/>
        </authorList>
    </citation>
    <scope>IDENTIFICATION</scope>
</reference>
<dbReference type="PANTHER" id="PTHR47221">
    <property type="entry name" value="FIBRINOGEN ALPHA CHAIN"/>
    <property type="match status" value="1"/>
</dbReference>
<feature type="signal peptide" evidence="7">
    <location>
        <begin position="1"/>
        <end position="19"/>
    </location>
</feature>
<feature type="chain" id="PRO_5033991650" description="Fibrinogen C-terminal domain-containing protein" evidence="7">
    <location>
        <begin position="20"/>
        <end position="245"/>
    </location>
</feature>
<dbReference type="SUPFAM" id="SSF56496">
    <property type="entry name" value="Fibrinogen C-terminal domain-like"/>
    <property type="match status" value="1"/>
</dbReference>
<evidence type="ECO:0000256" key="2">
    <source>
        <dbReference type="ARBA" id="ARBA00022525"/>
    </source>
</evidence>
<evidence type="ECO:0000259" key="8">
    <source>
        <dbReference type="PROSITE" id="PS51406"/>
    </source>
</evidence>
<organism evidence="9 10">
    <name type="scientific">Cyprinus carpio</name>
    <name type="common">Common carp</name>
    <dbReference type="NCBI Taxonomy" id="7962"/>
    <lineage>
        <taxon>Eukaryota</taxon>
        <taxon>Metazoa</taxon>
        <taxon>Chordata</taxon>
        <taxon>Craniata</taxon>
        <taxon>Vertebrata</taxon>
        <taxon>Euteleostomi</taxon>
        <taxon>Actinopterygii</taxon>
        <taxon>Neopterygii</taxon>
        <taxon>Teleostei</taxon>
        <taxon>Ostariophysi</taxon>
        <taxon>Cypriniformes</taxon>
        <taxon>Cyprinidae</taxon>
        <taxon>Cyprininae</taxon>
        <taxon>Cyprinus</taxon>
    </lineage>
</organism>
<keyword evidence="4" id="KW-0175">Coiled coil</keyword>
<dbReference type="InterPro" id="IPR002181">
    <property type="entry name" value="Fibrinogen_a/b/g_C_dom"/>
</dbReference>
<evidence type="ECO:0000256" key="6">
    <source>
        <dbReference type="ARBA" id="ARBA00023180"/>
    </source>
</evidence>
<dbReference type="GO" id="GO:0005577">
    <property type="term" value="C:fibrinogen complex"/>
    <property type="evidence" value="ECO:0007669"/>
    <property type="project" value="TreeGrafter"/>
</dbReference>
<dbReference type="PROSITE" id="PS51406">
    <property type="entry name" value="FIBRINOGEN_C_2"/>
    <property type="match status" value="1"/>
</dbReference>
<dbReference type="Pfam" id="PF00147">
    <property type="entry name" value="Fibrinogen_C"/>
    <property type="match status" value="1"/>
</dbReference>
<dbReference type="SMART" id="SM00186">
    <property type="entry name" value="FBG"/>
    <property type="match status" value="1"/>
</dbReference>